<sequence length="200" mass="21897">MSLLALTSILLFFSMAFTTINARIVLPPPVVDTDGNPVQFGSGYHLVPFWVDTGGGLALGPNSNHDKTCPLSVVQLSLNAKKGLPIHFYVPVAPAEINSNYVLTSIDLILQFNSSSICGKNPTWKLDEFDESVGKYFISTTNAVTRSMKLEFKIERLGSSSSVNRYKLSHCPTVCSIVCHSFARTLGCTGMLRMEFGVWL</sequence>
<dbReference type="InterPro" id="IPR002160">
    <property type="entry name" value="Prot_inh_Kunz-lg"/>
</dbReference>
<dbReference type="Gene3D" id="2.80.10.50">
    <property type="match status" value="1"/>
</dbReference>
<feature type="signal peptide" evidence="1">
    <location>
        <begin position="1"/>
        <end position="22"/>
    </location>
</feature>
<proteinExistence type="predicted"/>
<dbReference type="PRINTS" id="PR00291">
    <property type="entry name" value="KUNITZINHBTR"/>
</dbReference>
<dbReference type="EMBL" id="JBBNAE010000011">
    <property type="protein sequence ID" value="KAK9085212.1"/>
    <property type="molecule type" value="Genomic_DNA"/>
</dbReference>
<protein>
    <submittedName>
        <fullName evidence="2">Uncharacterized protein</fullName>
    </submittedName>
</protein>
<keyword evidence="3" id="KW-1185">Reference proteome</keyword>
<reference evidence="2 3" key="1">
    <citation type="submission" date="2024-01" db="EMBL/GenBank/DDBJ databases">
        <title>Genome assemblies of Stephania.</title>
        <authorList>
            <person name="Yang L."/>
        </authorList>
    </citation>
    <scope>NUCLEOTIDE SEQUENCE [LARGE SCALE GENOMIC DNA]</scope>
    <source>
        <strain evidence="2">QJT</strain>
        <tissue evidence="2">Leaf</tissue>
    </source>
</reference>
<feature type="chain" id="PRO_5042816913" evidence="1">
    <location>
        <begin position="23"/>
        <end position="200"/>
    </location>
</feature>
<gene>
    <name evidence="2" type="ORF">Sjap_025623</name>
</gene>
<accession>A0AAP0HHQ1</accession>
<dbReference type="AlphaFoldDB" id="A0AAP0HHQ1"/>
<evidence type="ECO:0000313" key="3">
    <source>
        <dbReference type="Proteomes" id="UP001417504"/>
    </source>
</evidence>
<name>A0AAP0HHQ1_9MAGN</name>
<dbReference type="PROSITE" id="PS00283">
    <property type="entry name" value="SOYBEAN_KUNITZ"/>
    <property type="match status" value="1"/>
</dbReference>
<dbReference type="InterPro" id="IPR011065">
    <property type="entry name" value="Kunitz_inhibitor_STI-like_sf"/>
</dbReference>
<dbReference type="Pfam" id="PF00197">
    <property type="entry name" value="Kunitz_legume"/>
    <property type="match status" value="1"/>
</dbReference>
<dbReference type="GO" id="GO:0004866">
    <property type="term" value="F:endopeptidase inhibitor activity"/>
    <property type="evidence" value="ECO:0007669"/>
    <property type="project" value="InterPro"/>
</dbReference>
<dbReference type="PANTHER" id="PTHR33107">
    <property type="entry name" value="KUNITZ TRYPSIN INHIBITOR 2"/>
    <property type="match status" value="1"/>
</dbReference>
<dbReference type="SUPFAM" id="SSF50386">
    <property type="entry name" value="STI-like"/>
    <property type="match status" value="1"/>
</dbReference>
<comment type="caution">
    <text evidence="2">The sequence shown here is derived from an EMBL/GenBank/DDBJ whole genome shotgun (WGS) entry which is preliminary data.</text>
</comment>
<dbReference type="Proteomes" id="UP001417504">
    <property type="component" value="Unassembled WGS sequence"/>
</dbReference>
<evidence type="ECO:0000313" key="2">
    <source>
        <dbReference type="EMBL" id="KAK9085212.1"/>
    </source>
</evidence>
<evidence type="ECO:0000256" key="1">
    <source>
        <dbReference type="SAM" id="SignalP"/>
    </source>
</evidence>
<dbReference type="PANTHER" id="PTHR33107:SF5">
    <property type="entry name" value="KUNITZ TRYPSIN INHIBITOR 5"/>
    <property type="match status" value="1"/>
</dbReference>
<organism evidence="2 3">
    <name type="scientific">Stephania japonica</name>
    <dbReference type="NCBI Taxonomy" id="461633"/>
    <lineage>
        <taxon>Eukaryota</taxon>
        <taxon>Viridiplantae</taxon>
        <taxon>Streptophyta</taxon>
        <taxon>Embryophyta</taxon>
        <taxon>Tracheophyta</taxon>
        <taxon>Spermatophyta</taxon>
        <taxon>Magnoliopsida</taxon>
        <taxon>Ranunculales</taxon>
        <taxon>Menispermaceae</taxon>
        <taxon>Menispermoideae</taxon>
        <taxon>Cissampelideae</taxon>
        <taxon>Stephania</taxon>
    </lineage>
</organism>
<dbReference type="SMART" id="SM00452">
    <property type="entry name" value="STI"/>
    <property type="match status" value="1"/>
</dbReference>
<keyword evidence="1" id="KW-0732">Signal</keyword>